<evidence type="ECO:0000313" key="3">
    <source>
        <dbReference type="Proteomes" id="UP000319486"/>
    </source>
</evidence>
<feature type="chain" id="PRO_5021248422" description="Murein L,D-transpeptidase catalytic domain family protein" evidence="1">
    <location>
        <begin position="25"/>
        <end position="261"/>
    </location>
</feature>
<dbReference type="PANTHER" id="PTHR38477:SF1">
    <property type="entry name" value="MUREIN L,D-TRANSPEPTIDASE CATALYTIC DOMAIN FAMILY PROTEIN"/>
    <property type="match status" value="1"/>
</dbReference>
<organism evidence="2 3">
    <name type="scientific">Rhodanobacter glycinis</name>
    <dbReference type="NCBI Taxonomy" id="582702"/>
    <lineage>
        <taxon>Bacteria</taxon>
        <taxon>Pseudomonadati</taxon>
        <taxon>Pseudomonadota</taxon>
        <taxon>Gammaproteobacteria</taxon>
        <taxon>Lysobacterales</taxon>
        <taxon>Rhodanobacteraceae</taxon>
        <taxon>Rhodanobacter</taxon>
    </lineage>
</organism>
<evidence type="ECO:0000313" key="2">
    <source>
        <dbReference type="EMBL" id="TPG08206.1"/>
    </source>
</evidence>
<proteinExistence type="predicted"/>
<keyword evidence="1" id="KW-0732">Signal</keyword>
<feature type="signal peptide" evidence="1">
    <location>
        <begin position="1"/>
        <end position="24"/>
    </location>
</feature>
<protein>
    <recommendedName>
        <fullName evidence="4">Murein L,D-transpeptidase catalytic domain family protein</fullName>
    </recommendedName>
</protein>
<keyword evidence="3" id="KW-1185">Reference proteome</keyword>
<evidence type="ECO:0000256" key="1">
    <source>
        <dbReference type="SAM" id="SignalP"/>
    </source>
</evidence>
<dbReference type="PANTHER" id="PTHR38477">
    <property type="entry name" value="HYPOTHETICAL EXPORTED PROTEIN"/>
    <property type="match status" value="1"/>
</dbReference>
<dbReference type="AlphaFoldDB" id="A0A502C8Z5"/>
<accession>A0A502C8Z5</accession>
<dbReference type="EMBL" id="RCZO01000006">
    <property type="protein sequence ID" value="TPG08206.1"/>
    <property type="molecule type" value="Genomic_DNA"/>
</dbReference>
<dbReference type="Pfam" id="PF13645">
    <property type="entry name" value="YkuD_2"/>
    <property type="match status" value="1"/>
</dbReference>
<gene>
    <name evidence="2" type="ORF">EAH88_11185</name>
</gene>
<reference evidence="2 3" key="1">
    <citation type="journal article" date="2019" name="Environ. Microbiol.">
        <title>Species interactions and distinct microbial communities in high Arctic permafrost affected cryosols are associated with the CH4 and CO2 gas fluxes.</title>
        <authorList>
            <person name="Altshuler I."/>
            <person name="Hamel J."/>
            <person name="Turney S."/>
            <person name="Magnuson E."/>
            <person name="Levesque R."/>
            <person name="Greer C."/>
            <person name="Whyte L.G."/>
        </authorList>
    </citation>
    <scope>NUCLEOTIDE SEQUENCE [LARGE SCALE GENOMIC DNA]</scope>
    <source>
        <strain evidence="2 3">S13Y</strain>
    </source>
</reference>
<dbReference type="InterPro" id="IPR032676">
    <property type="entry name" value="YkuD_2"/>
</dbReference>
<dbReference type="Proteomes" id="UP000319486">
    <property type="component" value="Unassembled WGS sequence"/>
</dbReference>
<evidence type="ECO:0008006" key="4">
    <source>
        <dbReference type="Google" id="ProtNLM"/>
    </source>
</evidence>
<name>A0A502C8Z5_9GAMM</name>
<comment type="caution">
    <text evidence="2">The sequence shown here is derived from an EMBL/GenBank/DDBJ whole genome shotgun (WGS) entry which is preliminary data.</text>
</comment>
<sequence>MSGKHLAPRLALVIAVSASSLAIAATSPGPLSHGPRSAAISLRRASPSHLSLPQRLVELAPAADPQVLALALSAVRCAQAEGNGTTARRLAVIDYSRSSLQPRLWVFDLASHKLLYRELVAHGRGSGGDIPTHFSNADGSHASSLGLFVTRDTYTGHNGYSLRMDGLEPGINDDAMARAIVMHGAPYVNADSGRQMGRLGRSWGCPALRNAVAKPIIDVMKDGQFVFSYYPDQAWLARSALLHCAASHTARRDAGGNPDAS</sequence>